<comment type="subcellular location">
    <subcellularLocation>
        <location evidence="1">Membrane</location>
        <topology evidence="1">Multi-pass membrane protein</topology>
    </subcellularLocation>
</comment>
<dbReference type="InterPro" id="IPR044770">
    <property type="entry name" value="MFS_spinster-like"/>
</dbReference>
<feature type="transmembrane region" description="Helical" evidence="6">
    <location>
        <begin position="149"/>
        <end position="170"/>
    </location>
</feature>
<dbReference type="Gene3D" id="1.20.1250.20">
    <property type="entry name" value="MFS general substrate transporter like domains"/>
    <property type="match status" value="1"/>
</dbReference>
<feature type="transmembrane region" description="Helical" evidence="6">
    <location>
        <begin position="22"/>
        <end position="45"/>
    </location>
</feature>
<dbReference type="InterPro" id="IPR020846">
    <property type="entry name" value="MFS_dom"/>
</dbReference>
<dbReference type="Proteomes" id="UP000294980">
    <property type="component" value="Unassembled WGS sequence"/>
</dbReference>
<feature type="transmembrane region" description="Helical" evidence="6">
    <location>
        <begin position="234"/>
        <end position="258"/>
    </location>
</feature>
<proteinExistence type="predicted"/>
<feature type="domain" description="Major facilitator superfamily (MFS) profile" evidence="7">
    <location>
        <begin position="23"/>
        <end position="423"/>
    </location>
</feature>
<dbReference type="PANTHER" id="PTHR23505:SF79">
    <property type="entry name" value="PROTEIN SPINSTER"/>
    <property type="match status" value="1"/>
</dbReference>
<evidence type="ECO:0000256" key="5">
    <source>
        <dbReference type="ARBA" id="ARBA00023136"/>
    </source>
</evidence>
<feature type="transmembrane region" description="Helical" evidence="6">
    <location>
        <begin position="270"/>
        <end position="291"/>
    </location>
</feature>
<feature type="transmembrane region" description="Helical" evidence="6">
    <location>
        <begin position="303"/>
        <end position="324"/>
    </location>
</feature>
<evidence type="ECO:0000256" key="6">
    <source>
        <dbReference type="SAM" id="Phobius"/>
    </source>
</evidence>
<dbReference type="SUPFAM" id="SSF103473">
    <property type="entry name" value="MFS general substrate transporter"/>
    <property type="match status" value="1"/>
</dbReference>
<feature type="transmembrane region" description="Helical" evidence="6">
    <location>
        <begin position="330"/>
        <end position="351"/>
    </location>
</feature>
<keyword evidence="9" id="KW-1185">Reference proteome</keyword>
<dbReference type="GO" id="GO:0016020">
    <property type="term" value="C:membrane"/>
    <property type="evidence" value="ECO:0007669"/>
    <property type="project" value="UniProtKB-SubCell"/>
</dbReference>
<evidence type="ECO:0000313" key="8">
    <source>
        <dbReference type="EMBL" id="TCO77695.1"/>
    </source>
</evidence>
<accession>A0A4R2LEG1</accession>
<dbReference type="GO" id="GO:0022857">
    <property type="term" value="F:transmembrane transporter activity"/>
    <property type="evidence" value="ECO:0007669"/>
    <property type="project" value="InterPro"/>
</dbReference>
<dbReference type="PANTHER" id="PTHR23505">
    <property type="entry name" value="SPINSTER"/>
    <property type="match status" value="1"/>
</dbReference>
<keyword evidence="2" id="KW-0813">Transport</keyword>
<evidence type="ECO:0000259" key="7">
    <source>
        <dbReference type="PROSITE" id="PS50850"/>
    </source>
</evidence>
<dbReference type="Pfam" id="PF07690">
    <property type="entry name" value="MFS_1"/>
    <property type="match status" value="1"/>
</dbReference>
<dbReference type="RefSeq" id="WP_117314580.1">
    <property type="nucleotide sequence ID" value="NZ_QQSW01000001.1"/>
</dbReference>
<dbReference type="PROSITE" id="PS50850">
    <property type="entry name" value="MFS"/>
    <property type="match status" value="1"/>
</dbReference>
<feature type="transmembrane region" description="Helical" evidence="6">
    <location>
        <begin position="176"/>
        <end position="198"/>
    </location>
</feature>
<organism evidence="8 9">
    <name type="scientific">Chromatocurvus halotolerans</name>
    <dbReference type="NCBI Taxonomy" id="1132028"/>
    <lineage>
        <taxon>Bacteria</taxon>
        <taxon>Pseudomonadati</taxon>
        <taxon>Pseudomonadota</taxon>
        <taxon>Gammaproteobacteria</taxon>
        <taxon>Cellvibrionales</taxon>
        <taxon>Halieaceae</taxon>
        <taxon>Chromatocurvus</taxon>
    </lineage>
</organism>
<feature type="transmembrane region" description="Helical" evidence="6">
    <location>
        <begin position="363"/>
        <end position="381"/>
    </location>
</feature>
<dbReference type="AlphaFoldDB" id="A0A4R2LEG1"/>
<dbReference type="EMBL" id="SLWX01000002">
    <property type="protein sequence ID" value="TCO77695.1"/>
    <property type="molecule type" value="Genomic_DNA"/>
</dbReference>
<keyword evidence="4 6" id="KW-1133">Transmembrane helix</keyword>
<keyword evidence="5 6" id="KW-0472">Membrane</keyword>
<evidence type="ECO:0000256" key="3">
    <source>
        <dbReference type="ARBA" id="ARBA00022692"/>
    </source>
</evidence>
<dbReference type="OrthoDB" id="6057322at2"/>
<evidence type="ECO:0000256" key="1">
    <source>
        <dbReference type="ARBA" id="ARBA00004141"/>
    </source>
</evidence>
<dbReference type="InterPro" id="IPR011701">
    <property type="entry name" value="MFS"/>
</dbReference>
<evidence type="ECO:0000256" key="2">
    <source>
        <dbReference type="ARBA" id="ARBA00022448"/>
    </source>
</evidence>
<feature type="transmembrane region" description="Helical" evidence="6">
    <location>
        <begin position="57"/>
        <end position="78"/>
    </location>
</feature>
<gene>
    <name evidence="8" type="ORF">EV688_102152</name>
</gene>
<evidence type="ECO:0000256" key="4">
    <source>
        <dbReference type="ARBA" id="ARBA00022989"/>
    </source>
</evidence>
<evidence type="ECO:0000313" key="9">
    <source>
        <dbReference type="Proteomes" id="UP000294980"/>
    </source>
</evidence>
<keyword evidence="3 6" id="KW-0812">Transmembrane</keyword>
<sequence length="435" mass="46745">MTQIHPGAAAPSESVGAGTRRYVLTILVIAYTFNFIDRQILGILVEPIRLELGVGDTAMGLLTGLAFAVFYTLMGIPIARYADRANRRNLIAAAVGIWSLFTAAQGLAQNYWQLLAYRVGVGVGEAGCSPPAHSMLSDYYPANQRATALGIYSLGIPVGILFGFFVGGWMNEWFGWRVAFLVVGIPGIVLALVIRFTVREPERGMSEQRANADPDADQPAIGAVFRYLLGRRSFIHMALGGGISAFVGYGLISWSAAFLARSHGLSSGEIGTWLGLIFGIPGGIGIVLGGRLADHLGERDTRWYLWVVAVALLIAVPAGVGVFLSDSVSAALLFLIIPVILGNFYQATTFAQTQTLVGLRMRSVAAAILLFVINIVGLAFGPSVVGVLSDMLAPHYGLESLRWALLICSMANLWAAFHYWRAGVHFPGDLQRVED</sequence>
<protein>
    <submittedName>
        <fullName evidence="8">Putative MFS family arabinose efflux permease</fullName>
    </submittedName>
</protein>
<comment type="caution">
    <text evidence="8">The sequence shown here is derived from an EMBL/GenBank/DDBJ whole genome shotgun (WGS) entry which is preliminary data.</text>
</comment>
<reference evidence="8 9" key="1">
    <citation type="submission" date="2019-03" db="EMBL/GenBank/DDBJ databases">
        <title>Genomic Encyclopedia of Type Strains, Phase IV (KMG-IV): sequencing the most valuable type-strain genomes for metagenomic binning, comparative biology and taxonomic classification.</title>
        <authorList>
            <person name="Goeker M."/>
        </authorList>
    </citation>
    <scope>NUCLEOTIDE SEQUENCE [LARGE SCALE GENOMIC DNA]</scope>
    <source>
        <strain evidence="8 9">DSM 23344</strain>
    </source>
</reference>
<name>A0A4R2LEG1_9GAMM</name>
<dbReference type="InterPro" id="IPR036259">
    <property type="entry name" value="MFS_trans_sf"/>
</dbReference>
<feature type="transmembrane region" description="Helical" evidence="6">
    <location>
        <begin position="401"/>
        <end position="420"/>
    </location>
</feature>
<dbReference type="CDD" id="cd17328">
    <property type="entry name" value="MFS_spinster_like"/>
    <property type="match status" value="1"/>
</dbReference>